<dbReference type="Gene3D" id="3.30.950.10">
    <property type="entry name" value="Methyltransferase, Cobalt-precorrin-4 Transmethylase, Domain 2"/>
    <property type="match status" value="1"/>
</dbReference>
<evidence type="ECO:0000256" key="5">
    <source>
        <dbReference type="ARBA" id="ARBA00022691"/>
    </source>
</evidence>
<sequence length="273" mass="31337">MDYQIYFIPTPIGNLEDITIRAINTLKEVDIIACEDTRESKKLLDHYNINKPLTSYHKFNETSKSIEIIENVQEGKTYGIITDQGMPGISDPGHILIKKCIEENISYTILPGASAIITALVGSGLNNDRFSYYGFIPKKNGDKNKLYKELENESKTSILFDTPHNLENTIADFKKYFSDRKLCIARELTKKFEEYILEDICKINIEDITLKGEFVLLLSGKENIQDTNISYFEETIKSQIDQGLRTKDIVKNIRDISDFSKNEIYEYVLSLSK</sequence>
<dbReference type="Gene3D" id="3.40.1010.10">
    <property type="entry name" value="Cobalt-precorrin-4 Transmethylase, Domain 1"/>
    <property type="match status" value="1"/>
</dbReference>
<keyword evidence="2 6" id="KW-0698">rRNA processing</keyword>
<dbReference type="HAMAP" id="MF_01877">
    <property type="entry name" value="16SrRNA_methyltr_I"/>
    <property type="match status" value="1"/>
</dbReference>
<gene>
    <name evidence="6 8" type="primary">rsmI</name>
    <name evidence="8" type="ORF">ACCQ41_01500</name>
</gene>
<keyword evidence="1 6" id="KW-0963">Cytoplasm</keyword>
<dbReference type="Pfam" id="PF00590">
    <property type="entry name" value="TP_methylase"/>
    <property type="match status" value="1"/>
</dbReference>
<dbReference type="GO" id="GO:0032259">
    <property type="term" value="P:methylation"/>
    <property type="evidence" value="ECO:0007669"/>
    <property type="project" value="UniProtKB-KW"/>
</dbReference>
<keyword evidence="9" id="KW-1185">Reference proteome</keyword>
<dbReference type="InterPro" id="IPR014776">
    <property type="entry name" value="4pyrrole_Mease_sub2"/>
</dbReference>
<dbReference type="EMBL" id="JBGMEI010000002">
    <property type="protein sequence ID" value="MFO3664932.1"/>
    <property type="molecule type" value="Genomic_DNA"/>
</dbReference>
<feature type="domain" description="Tetrapyrrole methylase" evidence="7">
    <location>
        <begin position="5"/>
        <end position="196"/>
    </location>
</feature>
<reference evidence="8 9" key="1">
    <citation type="journal article" date="2025" name="Anaerobe">
        <title>Description of Anaerococcus kampingiae sp. nov., Anaerococcus groningensis sp. nov., Anaerococcus martiniensis sp. nov., and Anaerococcus cruorum sp. nov., isolated from human clinical specimens.</title>
        <authorList>
            <person name="Boiten K.E."/>
            <person name="Meijer J."/>
            <person name="van Wezel E.M."/>
            <person name="Veloo A.C.M."/>
        </authorList>
    </citation>
    <scope>NUCLEOTIDE SEQUENCE [LARGE SCALE GENOMIC DNA]</scope>
    <source>
        <strain evidence="8 9">ENR0831</strain>
    </source>
</reference>
<dbReference type="RefSeq" id="WP_410030681.1">
    <property type="nucleotide sequence ID" value="NZ_JBGMEI010000002.1"/>
</dbReference>
<proteinExistence type="inferred from homology"/>
<comment type="function">
    <text evidence="6">Catalyzes the 2'-O-methylation of the ribose of cytidine 1402 (C1402) in 16S rRNA.</text>
</comment>
<keyword evidence="5 6" id="KW-0949">S-adenosyl-L-methionine</keyword>
<evidence type="ECO:0000256" key="1">
    <source>
        <dbReference type="ARBA" id="ARBA00022490"/>
    </source>
</evidence>
<comment type="similarity">
    <text evidence="6">Belongs to the methyltransferase superfamily. RsmI family.</text>
</comment>
<protein>
    <recommendedName>
        <fullName evidence="6">Ribosomal RNA small subunit methyltransferase I</fullName>
        <ecNumber evidence="6">2.1.1.198</ecNumber>
    </recommendedName>
    <alternativeName>
        <fullName evidence="6">16S rRNA 2'-O-ribose C1402 methyltransferase</fullName>
    </alternativeName>
    <alternativeName>
        <fullName evidence="6">rRNA (cytidine-2'-O-)-methyltransferase RsmI</fullName>
    </alternativeName>
</protein>
<name>A0ABW9M6B3_9FIRM</name>
<dbReference type="PANTHER" id="PTHR46111:SF1">
    <property type="entry name" value="RIBOSOMAL RNA SMALL SUBUNIT METHYLTRANSFERASE I"/>
    <property type="match status" value="1"/>
</dbReference>
<keyword evidence="4 6" id="KW-0808">Transferase</keyword>
<dbReference type="NCBIfam" id="TIGR00096">
    <property type="entry name" value="16S rRNA (cytidine(1402)-2'-O)-methyltransferase"/>
    <property type="match status" value="1"/>
</dbReference>
<dbReference type="SUPFAM" id="SSF53790">
    <property type="entry name" value="Tetrapyrrole methylase"/>
    <property type="match status" value="1"/>
</dbReference>
<dbReference type="PIRSF" id="PIRSF005917">
    <property type="entry name" value="MTase_YraL"/>
    <property type="match status" value="1"/>
</dbReference>
<evidence type="ECO:0000259" key="7">
    <source>
        <dbReference type="Pfam" id="PF00590"/>
    </source>
</evidence>
<comment type="caution">
    <text evidence="8">The sequence shown here is derived from an EMBL/GenBank/DDBJ whole genome shotgun (WGS) entry which is preliminary data.</text>
</comment>
<evidence type="ECO:0000313" key="9">
    <source>
        <dbReference type="Proteomes" id="UP001637996"/>
    </source>
</evidence>
<dbReference type="InterPro" id="IPR008189">
    <property type="entry name" value="rRNA_ssu_MeTfrase_I"/>
</dbReference>
<evidence type="ECO:0000256" key="4">
    <source>
        <dbReference type="ARBA" id="ARBA00022679"/>
    </source>
</evidence>
<dbReference type="EC" id="2.1.1.198" evidence="6"/>
<evidence type="ECO:0000256" key="3">
    <source>
        <dbReference type="ARBA" id="ARBA00022603"/>
    </source>
</evidence>
<dbReference type="PANTHER" id="PTHR46111">
    <property type="entry name" value="RIBOSOMAL RNA SMALL SUBUNIT METHYLTRANSFERASE I"/>
    <property type="match status" value="1"/>
</dbReference>
<dbReference type="CDD" id="cd11648">
    <property type="entry name" value="RsmI"/>
    <property type="match status" value="1"/>
</dbReference>
<dbReference type="GO" id="GO:0008168">
    <property type="term" value="F:methyltransferase activity"/>
    <property type="evidence" value="ECO:0007669"/>
    <property type="project" value="UniProtKB-KW"/>
</dbReference>
<evidence type="ECO:0000256" key="2">
    <source>
        <dbReference type="ARBA" id="ARBA00022552"/>
    </source>
</evidence>
<comment type="catalytic activity">
    <reaction evidence="6">
        <text>cytidine(1402) in 16S rRNA + S-adenosyl-L-methionine = 2'-O-methylcytidine(1402) in 16S rRNA + S-adenosyl-L-homocysteine + H(+)</text>
        <dbReference type="Rhea" id="RHEA:42924"/>
        <dbReference type="Rhea" id="RHEA-COMP:10285"/>
        <dbReference type="Rhea" id="RHEA-COMP:10286"/>
        <dbReference type="ChEBI" id="CHEBI:15378"/>
        <dbReference type="ChEBI" id="CHEBI:57856"/>
        <dbReference type="ChEBI" id="CHEBI:59789"/>
        <dbReference type="ChEBI" id="CHEBI:74495"/>
        <dbReference type="ChEBI" id="CHEBI:82748"/>
        <dbReference type="EC" id="2.1.1.198"/>
    </reaction>
</comment>
<evidence type="ECO:0000313" key="8">
    <source>
        <dbReference type="EMBL" id="MFO3664932.1"/>
    </source>
</evidence>
<dbReference type="InterPro" id="IPR014777">
    <property type="entry name" value="4pyrrole_Mease_sub1"/>
</dbReference>
<organism evidence="8 9">
    <name type="scientific">Anaerococcus martiniensis</name>
    <dbReference type="NCBI Taxonomy" id="3115615"/>
    <lineage>
        <taxon>Bacteria</taxon>
        <taxon>Bacillati</taxon>
        <taxon>Bacillota</taxon>
        <taxon>Tissierellia</taxon>
        <taxon>Tissierellales</taxon>
        <taxon>Peptoniphilaceae</taxon>
        <taxon>Anaerococcus</taxon>
    </lineage>
</organism>
<dbReference type="Proteomes" id="UP001637996">
    <property type="component" value="Unassembled WGS sequence"/>
</dbReference>
<keyword evidence="3 6" id="KW-0489">Methyltransferase</keyword>
<dbReference type="InterPro" id="IPR000878">
    <property type="entry name" value="4pyrrol_Mease"/>
</dbReference>
<comment type="subcellular location">
    <subcellularLocation>
        <location evidence="6">Cytoplasm</location>
    </subcellularLocation>
</comment>
<dbReference type="InterPro" id="IPR035996">
    <property type="entry name" value="4pyrrol_Methylase_sf"/>
</dbReference>
<accession>A0ABW9M6B3</accession>
<evidence type="ECO:0000256" key="6">
    <source>
        <dbReference type="HAMAP-Rule" id="MF_01877"/>
    </source>
</evidence>